<keyword evidence="5" id="KW-0539">Nucleus</keyword>
<dbReference type="InterPro" id="IPR040223">
    <property type="entry name" value="PAR_bZIP"/>
</dbReference>
<keyword evidence="4" id="KW-0804">Transcription</keyword>
<keyword evidence="3" id="KW-0238">DNA-binding</keyword>
<evidence type="ECO:0000256" key="2">
    <source>
        <dbReference type="ARBA" id="ARBA00023015"/>
    </source>
</evidence>
<dbReference type="PROSITE" id="PS50217">
    <property type="entry name" value="BZIP"/>
    <property type="match status" value="1"/>
</dbReference>
<dbReference type="AlphaFoldDB" id="A0A0R3X4F0"/>
<evidence type="ECO:0000256" key="1">
    <source>
        <dbReference type="ARBA" id="ARBA00004123"/>
    </source>
</evidence>
<dbReference type="InterPro" id="IPR004827">
    <property type="entry name" value="bZIP"/>
</dbReference>
<dbReference type="SMART" id="SM00338">
    <property type="entry name" value="BRLZ"/>
    <property type="match status" value="1"/>
</dbReference>
<comment type="subcellular location">
    <subcellularLocation>
        <location evidence="1">Nucleus</location>
    </subcellularLocation>
</comment>
<evidence type="ECO:0000259" key="6">
    <source>
        <dbReference type="PROSITE" id="PS50217"/>
    </source>
</evidence>
<dbReference type="GO" id="GO:0005634">
    <property type="term" value="C:nucleus"/>
    <property type="evidence" value="ECO:0007669"/>
    <property type="project" value="UniProtKB-SubCell"/>
</dbReference>
<sequence length="184" mass="20719">LPLSDVAPSGEICGHAGNYAAFLSPFSILVEPQGSPLDLSKSYLSSQGTELKAKTNFAADNNYINPRMRRHPEMTPNEAKDVKYWERRCRNNAAARRSRQCRRAREADLVEYAAQLERKNSALEAEICLLRVQLANAKCECAKLEGAIPFSPIILQRKYSMNFRIYTAQSSNPWITSPNLLAHF</sequence>
<evidence type="ECO:0000256" key="5">
    <source>
        <dbReference type="ARBA" id="ARBA00023242"/>
    </source>
</evidence>
<dbReference type="STRING" id="6205.A0A0R3X4F0"/>
<name>A0A0R3X4F0_HYDTA</name>
<dbReference type="SUPFAM" id="SSF57959">
    <property type="entry name" value="Leucine zipper domain"/>
    <property type="match status" value="1"/>
</dbReference>
<organism evidence="7">
    <name type="scientific">Hydatigena taeniaeformis</name>
    <name type="common">Feline tapeworm</name>
    <name type="synonym">Taenia taeniaeformis</name>
    <dbReference type="NCBI Taxonomy" id="6205"/>
    <lineage>
        <taxon>Eukaryota</taxon>
        <taxon>Metazoa</taxon>
        <taxon>Spiralia</taxon>
        <taxon>Lophotrochozoa</taxon>
        <taxon>Platyhelminthes</taxon>
        <taxon>Cestoda</taxon>
        <taxon>Eucestoda</taxon>
        <taxon>Cyclophyllidea</taxon>
        <taxon>Taeniidae</taxon>
        <taxon>Hydatigera</taxon>
    </lineage>
</organism>
<protein>
    <submittedName>
        <fullName evidence="7">BZIP domain-containing protein</fullName>
    </submittedName>
</protein>
<dbReference type="WBParaSite" id="TTAC_0000828601-mRNA-1">
    <property type="protein sequence ID" value="TTAC_0000828601-mRNA-1"/>
    <property type="gene ID" value="TTAC_0000828601"/>
</dbReference>
<evidence type="ECO:0000313" key="7">
    <source>
        <dbReference type="WBParaSite" id="TTAC_0000828601-mRNA-1"/>
    </source>
</evidence>
<dbReference type="Pfam" id="PF07716">
    <property type="entry name" value="bZIP_2"/>
    <property type="match status" value="1"/>
</dbReference>
<evidence type="ECO:0000256" key="4">
    <source>
        <dbReference type="ARBA" id="ARBA00023163"/>
    </source>
</evidence>
<dbReference type="PANTHER" id="PTHR11988:SF27">
    <property type="entry name" value="GH27708P"/>
    <property type="match status" value="1"/>
</dbReference>
<dbReference type="GO" id="GO:0000978">
    <property type="term" value="F:RNA polymerase II cis-regulatory region sequence-specific DNA binding"/>
    <property type="evidence" value="ECO:0007669"/>
    <property type="project" value="TreeGrafter"/>
</dbReference>
<reference evidence="7" key="1">
    <citation type="submission" date="2017-02" db="UniProtKB">
        <authorList>
            <consortium name="WormBaseParasite"/>
        </authorList>
    </citation>
    <scope>IDENTIFICATION</scope>
</reference>
<dbReference type="GO" id="GO:0000981">
    <property type="term" value="F:DNA-binding transcription factor activity, RNA polymerase II-specific"/>
    <property type="evidence" value="ECO:0007669"/>
    <property type="project" value="TreeGrafter"/>
</dbReference>
<dbReference type="InterPro" id="IPR046347">
    <property type="entry name" value="bZIP_sf"/>
</dbReference>
<evidence type="ECO:0000256" key="3">
    <source>
        <dbReference type="ARBA" id="ARBA00023125"/>
    </source>
</evidence>
<dbReference type="Gene3D" id="1.20.5.170">
    <property type="match status" value="1"/>
</dbReference>
<accession>A0A0R3X4F0</accession>
<keyword evidence="2" id="KW-0805">Transcription regulation</keyword>
<feature type="domain" description="BZIP" evidence="6">
    <location>
        <begin position="81"/>
        <end position="144"/>
    </location>
</feature>
<dbReference type="PANTHER" id="PTHR11988">
    <property type="entry name" value="THYROTROPH EMBRYONIC FACTOR RELATED"/>
    <property type="match status" value="1"/>
</dbReference>
<proteinExistence type="predicted"/>